<feature type="signal peptide" evidence="1">
    <location>
        <begin position="1"/>
        <end position="26"/>
    </location>
</feature>
<dbReference type="AlphaFoldDB" id="A0A0P4R550"/>
<evidence type="ECO:0008006" key="4">
    <source>
        <dbReference type="Google" id="ProtNLM"/>
    </source>
</evidence>
<organism evidence="2 3">
    <name type="scientific">Streptomyces lydicamycinicus</name>
    <dbReference type="NCBI Taxonomy" id="1546107"/>
    <lineage>
        <taxon>Bacteria</taxon>
        <taxon>Bacillati</taxon>
        <taxon>Actinomycetota</taxon>
        <taxon>Actinomycetes</taxon>
        <taxon>Kitasatosporales</taxon>
        <taxon>Streptomycetaceae</taxon>
        <taxon>Streptomyces</taxon>
    </lineage>
</organism>
<reference evidence="3" key="1">
    <citation type="submission" date="2014-09" db="EMBL/GenBank/DDBJ databases">
        <title>Whole genome shotgun sequence of Streptomyces sp. NBRC 110027.</title>
        <authorList>
            <person name="Komaki H."/>
            <person name="Ichikawa N."/>
            <person name="Katano-Makiyama Y."/>
            <person name="Hosoyama A."/>
            <person name="Hashimoto M."/>
            <person name="Uohara A."/>
            <person name="Kitahashi Y."/>
            <person name="Ohji S."/>
            <person name="Kimura A."/>
            <person name="Yamazoe A."/>
            <person name="Igarashi Y."/>
            <person name="Fujita N."/>
        </authorList>
    </citation>
    <scope>NUCLEOTIDE SEQUENCE [LARGE SCALE GENOMIC DNA]</scope>
    <source>
        <strain evidence="3">NBRC 110027</strain>
    </source>
</reference>
<evidence type="ECO:0000256" key="1">
    <source>
        <dbReference type="SAM" id="SignalP"/>
    </source>
</evidence>
<reference evidence="2 3" key="2">
    <citation type="journal article" date="2015" name="Stand. Genomic Sci.">
        <title>Draft genome sequence of marine-derived Streptomyces sp. TP-A0598, a producer of anti-MRSA antibiotic lydicamycins.</title>
        <authorList>
            <person name="Komaki H."/>
            <person name="Ichikawa N."/>
            <person name="Hosoyama A."/>
            <person name="Fujita N."/>
            <person name="Igarashi Y."/>
        </authorList>
    </citation>
    <scope>NUCLEOTIDE SEQUENCE [LARGE SCALE GENOMIC DNA]</scope>
    <source>
        <strain evidence="2 3">NBRC 110027</strain>
    </source>
</reference>
<proteinExistence type="predicted"/>
<sequence>MRIRATVAALSGALALSALTVPAAQAVDAPGARAAKAQLSPFLAKSPAKAMADDAQGDTEITNVTVNGGKDIVVGTSLKKTYTVSVTATDPAGIYDGYAFLWHGTDLKDGVDGAMTPGVDHGTCKTVNATTATCSVTLVADPKSTVYGNILAGRWRVFASAVGKDGDFVTKDTYKSSWVKRAARLTTNASPEPVAKGKTVTVTGALTRANWDTDTYAGYTQQPVQLQFRKTGASSYSTVKTVTSDSRGNLKTTVKASADGTWRYTFAGTSTTPSVTSTGDFLDVK</sequence>
<dbReference type="EMBL" id="BBNO01000003">
    <property type="protein sequence ID" value="GAO07994.1"/>
    <property type="molecule type" value="Genomic_DNA"/>
</dbReference>
<keyword evidence="1" id="KW-0732">Signal</keyword>
<dbReference type="RefSeq" id="WP_042152980.1">
    <property type="nucleotide sequence ID" value="NZ_BBNO01000003.1"/>
</dbReference>
<comment type="caution">
    <text evidence="2">The sequence shown here is derived from an EMBL/GenBank/DDBJ whole genome shotgun (WGS) entry which is preliminary data.</text>
</comment>
<keyword evidence="3" id="KW-1185">Reference proteome</keyword>
<evidence type="ECO:0000313" key="2">
    <source>
        <dbReference type="EMBL" id="GAO07994.1"/>
    </source>
</evidence>
<gene>
    <name evidence="2" type="ORF">TPA0598_03_04550</name>
</gene>
<dbReference type="OrthoDB" id="3296851at2"/>
<dbReference type="Proteomes" id="UP000048965">
    <property type="component" value="Unassembled WGS sequence"/>
</dbReference>
<protein>
    <recommendedName>
        <fullName evidence="4">Calcium-binding protein</fullName>
    </recommendedName>
</protein>
<feature type="chain" id="PRO_5006068396" description="Calcium-binding protein" evidence="1">
    <location>
        <begin position="27"/>
        <end position="285"/>
    </location>
</feature>
<name>A0A0P4R550_9ACTN</name>
<accession>A0A0P4R550</accession>
<evidence type="ECO:0000313" key="3">
    <source>
        <dbReference type="Proteomes" id="UP000048965"/>
    </source>
</evidence>